<organism evidence="4 5">
    <name type="scientific">Tahibacter aquaticus</name>
    <dbReference type="NCBI Taxonomy" id="520092"/>
    <lineage>
        <taxon>Bacteria</taxon>
        <taxon>Pseudomonadati</taxon>
        <taxon>Pseudomonadota</taxon>
        <taxon>Gammaproteobacteria</taxon>
        <taxon>Lysobacterales</taxon>
        <taxon>Rhodanobacteraceae</taxon>
        <taxon>Tahibacter</taxon>
    </lineage>
</organism>
<dbReference type="OrthoDB" id="9784036at2"/>
<dbReference type="InterPro" id="IPR029058">
    <property type="entry name" value="AB_hydrolase_fold"/>
</dbReference>
<dbReference type="SUPFAM" id="SSF53474">
    <property type="entry name" value="alpha/beta-Hydrolases"/>
    <property type="match status" value="1"/>
</dbReference>
<reference evidence="4 5" key="1">
    <citation type="submission" date="2019-03" db="EMBL/GenBank/DDBJ databases">
        <title>Genomic Encyclopedia of Type Strains, Phase IV (KMG-IV): sequencing the most valuable type-strain genomes for metagenomic binning, comparative biology and taxonomic classification.</title>
        <authorList>
            <person name="Goeker M."/>
        </authorList>
    </citation>
    <scope>NUCLEOTIDE SEQUENCE [LARGE SCALE GENOMIC DNA]</scope>
    <source>
        <strain evidence="4 5">DSM 21667</strain>
    </source>
</reference>
<dbReference type="AlphaFoldDB" id="A0A4R6YWM1"/>
<dbReference type="SUPFAM" id="SSF48452">
    <property type="entry name" value="TPR-like"/>
    <property type="match status" value="1"/>
</dbReference>
<dbReference type="Pfam" id="PF14559">
    <property type="entry name" value="TPR_19"/>
    <property type="match status" value="1"/>
</dbReference>
<evidence type="ECO:0000256" key="3">
    <source>
        <dbReference type="SAM" id="SignalP"/>
    </source>
</evidence>
<protein>
    <submittedName>
        <fullName evidence="4">Uncharacterized protein</fullName>
    </submittedName>
</protein>
<dbReference type="PANTHER" id="PTHR40841:SF2">
    <property type="entry name" value="SIDEROPHORE-DEGRADING ESTERASE (EUROFUNG)"/>
    <property type="match status" value="1"/>
</dbReference>
<dbReference type="Gene3D" id="3.40.50.1820">
    <property type="entry name" value="alpha/beta hydrolase"/>
    <property type="match status" value="1"/>
</dbReference>
<feature type="signal peptide" evidence="3">
    <location>
        <begin position="1"/>
        <end position="20"/>
    </location>
</feature>
<evidence type="ECO:0000256" key="2">
    <source>
        <dbReference type="ARBA" id="ARBA00022801"/>
    </source>
</evidence>
<dbReference type="Proteomes" id="UP000295293">
    <property type="component" value="Unassembled WGS sequence"/>
</dbReference>
<proteinExistence type="inferred from homology"/>
<comment type="caution">
    <text evidence="4">The sequence shown here is derived from an EMBL/GenBank/DDBJ whole genome shotgun (WGS) entry which is preliminary data.</text>
</comment>
<name>A0A4R6YWM1_9GAMM</name>
<dbReference type="Pfam" id="PF00756">
    <property type="entry name" value="Esterase"/>
    <property type="match status" value="1"/>
</dbReference>
<feature type="chain" id="PRO_5020923856" evidence="3">
    <location>
        <begin position="21"/>
        <end position="388"/>
    </location>
</feature>
<dbReference type="InterPro" id="IPR011990">
    <property type="entry name" value="TPR-like_helical_dom_sf"/>
</dbReference>
<keyword evidence="5" id="KW-1185">Reference proteome</keyword>
<dbReference type="RefSeq" id="WP_133819095.1">
    <property type="nucleotide sequence ID" value="NZ_SNZH01000007.1"/>
</dbReference>
<evidence type="ECO:0000313" key="5">
    <source>
        <dbReference type="Proteomes" id="UP000295293"/>
    </source>
</evidence>
<keyword evidence="2" id="KW-0378">Hydrolase</keyword>
<keyword evidence="3" id="KW-0732">Signal</keyword>
<dbReference type="EMBL" id="SNZH01000007">
    <property type="protein sequence ID" value="TDR43185.1"/>
    <property type="molecule type" value="Genomic_DNA"/>
</dbReference>
<gene>
    <name evidence="4" type="ORF">DFR29_107195</name>
</gene>
<dbReference type="InterPro" id="IPR000801">
    <property type="entry name" value="Esterase-like"/>
</dbReference>
<dbReference type="GO" id="GO:0016788">
    <property type="term" value="F:hydrolase activity, acting on ester bonds"/>
    <property type="evidence" value="ECO:0007669"/>
    <property type="project" value="TreeGrafter"/>
</dbReference>
<sequence>MFRPLFFLLLVLLSCAGAKAAEPVAIGQLYQIHSEVLNEDRPYRVYLPASYRWASNRRYPVLFLLDGQSRFGHTATSVDTLAAAGDIPEMIVIGIDSTLRTRDFTPTNWEAIVGGGGADKFRSFLSTELIPSVEKEYRANGYRVLSGHSLGGLFALYCLSAEPALFQAYFAIAPSLDWDKNLAQRLLQKTFAADSTIKGFAYIARADDAGQALADFEAVATTFKNSAPPGLRWQASAFADETHVSVPLLAQIEALRRLYLDYRFHSDNYAKGLAFAEEHFSRVSRIVGTPLPVSEEALSGVADELLQSKPKDALKLFQRNLDANPNSAEAHLGMANAFAKNGKWKDAAREADRAVALAGEYQLPATAQTYYKDRAAKIKEGPKAKGAK</sequence>
<dbReference type="PANTHER" id="PTHR40841">
    <property type="entry name" value="SIDEROPHORE TRIACETYLFUSARININE C ESTERASE"/>
    <property type="match status" value="1"/>
</dbReference>
<comment type="similarity">
    <text evidence="1">Belongs to the esterase D family.</text>
</comment>
<dbReference type="PROSITE" id="PS51257">
    <property type="entry name" value="PROKAR_LIPOPROTEIN"/>
    <property type="match status" value="1"/>
</dbReference>
<accession>A0A4R6YWM1</accession>
<evidence type="ECO:0000313" key="4">
    <source>
        <dbReference type="EMBL" id="TDR43185.1"/>
    </source>
</evidence>
<evidence type="ECO:0000256" key="1">
    <source>
        <dbReference type="ARBA" id="ARBA00005622"/>
    </source>
</evidence>
<dbReference type="InterPro" id="IPR052558">
    <property type="entry name" value="Siderophore_Hydrolase_D"/>
</dbReference>
<dbReference type="Gene3D" id="1.25.40.10">
    <property type="entry name" value="Tetratricopeptide repeat domain"/>
    <property type="match status" value="1"/>
</dbReference>